<feature type="region of interest" description="Disordered" evidence="1">
    <location>
        <begin position="52"/>
        <end position="92"/>
    </location>
</feature>
<dbReference type="AlphaFoldDB" id="A0A918LWJ3"/>
<keyword evidence="4" id="KW-1185">Reference proteome</keyword>
<proteinExistence type="predicted"/>
<evidence type="ECO:0000313" key="3">
    <source>
        <dbReference type="EMBL" id="GGT60228.1"/>
    </source>
</evidence>
<keyword evidence="2" id="KW-0732">Signal</keyword>
<feature type="compositionally biased region" description="Pro residues" evidence="1">
    <location>
        <begin position="65"/>
        <end position="77"/>
    </location>
</feature>
<reference evidence="3" key="2">
    <citation type="submission" date="2020-09" db="EMBL/GenBank/DDBJ databases">
        <authorList>
            <person name="Sun Q."/>
            <person name="Ohkuma M."/>
        </authorList>
    </citation>
    <scope>NUCLEOTIDE SEQUENCE</scope>
    <source>
        <strain evidence="3">JCM 4125</strain>
    </source>
</reference>
<feature type="signal peptide" evidence="2">
    <location>
        <begin position="1"/>
        <end position="40"/>
    </location>
</feature>
<evidence type="ECO:0008006" key="5">
    <source>
        <dbReference type="Google" id="ProtNLM"/>
    </source>
</evidence>
<comment type="caution">
    <text evidence="3">The sequence shown here is derived from an EMBL/GenBank/DDBJ whole genome shotgun (WGS) entry which is preliminary data.</text>
</comment>
<dbReference type="Proteomes" id="UP000646776">
    <property type="component" value="Unassembled WGS sequence"/>
</dbReference>
<gene>
    <name evidence="3" type="ORF">GCM10010226_42030</name>
</gene>
<dbReference type="EMBL" id="BMSA01000012">
    <property type="protein sequence ID" value="GGT60228.1"/>
    <property type="molecule type" value="Genomic_DNA"/>
</dbReference>
<name>A0A918LWJ3_9ACTN</name>
<evidence type="ECO:0000256" key="2">
    <source>
        <dbReference type="SAM" id="SignalP"/>
    </source>
</evidence>
<protein>
    <recommendedName>
        <fullName evidence="5">Secreted protein</fullName>
    </recommendedName>
</protein>
<evidence type="ECO:0000256" key="1">
    <source>
        <dbReference type="SAM" id="MobiDB-lite"/>
    </source>
</evidence>
<evidence type="ECO:0000313" key="4">
    <source>
        <dbReference type="Proteomes" id="UP000646776"/>
    </source>
</evidence>
<reference evidence="3" key="1">
    <citation type="journal article" date="2014" name="Int. J. Syst. Evol. Microbiol.">
        <title>Complete genome sequence of Corynebacterium casei LMG S-19264T (=DSM 44701T), isolated from a smear-ripened cheese.</title>
        <authorList>
            <consortium name="US DOE Joint Genome Institute (JGI-PGF)"/>
            <person name="Walter F."/>
            <person name="Albersmeier A."/>
            <person name="Kalinowski J."/>
            <person name="Ruckert C."/>
        </authorList>
    </citation>
    <scope>NUCLEOTIDE SEQUENCE</scope>
    <source>
        <strain evidence="3">JCM 4125</strain>
    </source>
</reference>
<organism evidence="3 4">
    <name type="scientific">Streptomyces phaeofaciens</name>
    <dbReference type="NCBI Taxonomy" id="68254"/>
    <lineage>
        <taxon>Bacteria</taxon>
        <taxon>Bacillati</taxon>
        <taxon>Actinomycetota</taxon>
        <taxon>Actinomycetes</taxon>
        <taxon>Kitasatosporales</taxon>
        <taxon>Streptomycetaceae</taxon>
        <taxon>Streptomyces</taxon>
    </lineage>
</organism>
<dbReference type="RefSeq" id="WP_189712866.1">
    <property type="nucleotide sequence ID" value="NZ_BMSA01000012.1"/>
</dbReference>
<accession>A0A918LWJ3</accession>
<feature type="chain" id="PRO_5037586896" description="Secreted protein" evidence="2">
    <location>
        <begin position="41"/>
        <end position="104"/>
    </location>
</feature>
<sequence length="104" mass="11029">MSSTARRVPHGRTWLRAFVLLLALLAPGAATELSATPVTAAETVEYDVVDPALRPAPGTHRPAAPLRPAPSTAPAPALPAERPRPTPPRTPYALRALRTVVLRC</sequence>